<comment type="caution">
    <text evidence="2">The sequence shown here is derived from an EMBL/GenBank/DDBJ whole genome shotgun (WGS) entry which is preliminary data.</text>
</comment>
<protein>
    <recommendedName>
        <fullName evidence="4">DUF3180 domain-containing protein</fullName>
    </recommendedName>
</protein>
<evidence type="ECO:0000256" key="1">
    <source>
        <dbReference type="SAM" id="Phobius"/>
    </source>
</evidence>
<keyword evidence="1" id="KW-0812">Transmembrane</keyword>
<evidence type="ECO:0008006" key="4">
    <source>
        <dbReference type="Google" id="ProtNLM"/>
    </source>
</evidence>
<dbReference type="RefSeq" id="WP_033507703.1">
    <property type="nucleotide sequence ID" value="NZ_JGYX01000004.1"/>
</dbReference>
<organism evidence="2 3">
    <name type="scientific">Bifidobacterium pullorum subsp. gallinarum</name>
    <dbReference type="NCBI Taxonomy" id="78344"/>
    <lineage>
        <taxon>Bacteria</taxon>
        <taxon>Bacillati</taxon>
        <taxon>Actinomycetota</taxon>
        <taxon>Actinomycetes</taxon>
        <taxon>Bifidobacteriales</taxon>
        <taxon>Bifidobacteriaceae</taxon>
        <taxon>Bifidobacterium</taxon>
    </lineage>
</organism>
<dbReference type="InterPro" id="IPR021517">
    <property type="entry name" value="DUF3180"/>
</dbReference>
<feature type="transmembrane region" description="Helical" evidence="1">
    <location>
        <begin position="9"/>
        <end position="28"/>
    </location>
</feature>
<keyword evidence="1" id="KW-0472">Membrane</keyword>
<reference evidence="2 3" key="1">
    <citation type="submission" date="2014-03" db="EMBL/GenBank/DDBJ databases">
        <title>Genomics of Bifidobacteria.</title>
        <authorList>
            <person name="Ventura M."/>
            <person name="Milani C."/>
            <person name="Lugli G.A."/>
        </authorList>
    </citation>
    <scope>NUCLEOTIDE SEQUENCE [LARGE SCALE GENOMIC DNA]</scope>
    <source>
        <strain evidence="2 3">LMG 11586</strain>
    </source>
</reference>
<dbReference type="OrthoDB" id="3242755at2"/>
<gene>
    <name evidence="2" type="ORF">BIGA_1459</name>
</gene>
<keyword evidence="1" id="KW-1133">Transmembrane helix</keyword>
<name>A0A087APK0_9BIFI</name>
<accession>A0A087APK0</accession>
<evidence type="ECO:0000313" key="3">
    <source>
        <dbReference type="Proteomes" id="UP000029046"/>
    </source>
</evidence>
<keyword evidence="3" id="KW-1185">Reference proteome</keyword>
<evidence type="ECO:0000313" key="2">
    <source>
        <dbReference type="EMBL" id="KFI60700.1"/>
    </source>
</evidence>
<feature type="transmembrane region" description="Helical" evidence="1">
    <location>
        <begin position="40"/>
        <end position="61"/>
    </location>
</feature>
<dbReference type="Proteomes" id="UP000029046">
    <property type="component" value="Unassembled WGS sequence"/>
</dbReference>
<dbReference type="EMBL" id="JGYX01000004">
    <property type="protein sequence ID" value="KFI60700.1"/>
    <property type="molecule type" value="Genomic_DNA"/>
</dbReference>
<proteinExistence type="predicted"/>
<dbReference type="AlphaFoldDB" id="A0A087APK0"/>
<feature type="transmembrane region" description="Helical" evidence="1">
    <location>
        <begin position="82"/>
        <end position="102"/>
    </location>
</feature>
<dbReference type="Pfam" id="PF11377">
    <property type="entry name" value="DUF3180"/>
    <property type="match status" value="1"/>
</dbReference>
<dbReference type="eggNOG" id="ENOG5033CMQ">
    <property type="taxonomic scope" value="Bacteria"/>
</dbReference>
<feature type="transmembrane region" description="Helical" evidence="1">
    <location>
        <begin position="122"/>
        <end position="142"/>
    </location>
</feature>
<sequence length="178" mass="19263">MKVRRTPWWYYLVALIIGLTGGVGLAMLDERMATSLLGAPWFVDVVLMAMGIAVLALALQVHAYANTDPVKRPHAFINPQRAMITLVLAKALGLAGAALAGWYGGQALMCLTHLEASYYYDAAVECAIALVICIIDMVIGIVSEGLCQLPPDEGAENPKLKRAERRRRLQQAAAKTAK</sequence>